<name>A0A8V0ZFY0_CHICK</name>
<feature type="region of interest" description="Disordered" evidence="1">
    <location>
        <begin position="711"/>
        <end position="734"/>
    </location>
</feature>
<evidence type="ECO:0000256" key="1">
    <source>
        <dbReference type="SAM" id="MobiDB-lite"/>
    </source>
</evidence>
<dbReference type="Pfam" id="PF13757">
    <property type="entry name" value="VIT_2"/>
    <property type="match status" value="1"/>
</dbReference>
<dbReference type="AlphaFoldDB" id="A0A8V0ZFY0"/>
<sequence>MPGLINQSSHCPLLLTASEVTSCVSGYALGMTASLTYRNLQAQPCKGLFVFPLDEGTTVVGFEAVICQRAVTVQIKDKAKIDDVYSDSISFPDGGAPDGGGRIVMDEDLERIAFVANLGTIPPLESVSIFISTSSELQTLPSGAVRVLLPAVCVPMVPQPSLHNASSLSSHLPQTDKQCCASGSPELGSSCCLAQLLQREATNPSEYEFSFHLEIRGPCLLAGVESPTHEIRADADPSARSAKSIVITLANRHTFDRPVEILIHPSEPHMPHILMEEGDMTPAEYEQHLKGKNDFIKGTKKDPSTEIIRKRLHKDIPHHPVLMLNFCPELSTAPADLQKAAGEFIFLVDCSGSSTSIGRAKDALLVALKSLTPACLFNIVTFSSTFKILFPASRTYCESLAVACESIRRMHADTGSPNILSPLKWIVRQPIRRGHPRLLFLLSHGAISNAGTVLELLRNHSCSTRYGAQSWGAAAHSRARVRSTEPQRSLKKAMAPVLSDVSVEWVFPESTEALVSPLSSSCLFPGDRLVGYSIICDTSLYISKPRAVSATLLPLSFPAWLRSPWHRCAKPNAGTALLSPGQEAAVQHHALPGVGQLRFLSFPRRGDMERTPGATLEVCPSWGVKLNVFAFPSPSLPPHASPQPGSAVRVPVGPPCCSRAMCPPATAPRPHQHLTWLWGGLRGCSMPACSPHPTAGALGSRVMWERDLGGVTSSDWEPQDWDSGATRGSPRSPRASCKAVVKGLQGGEPMQWEITFDLPALLRERDGQEEDVWSETFHQLAARAVIRDLELLAERERDIEHGNGASASRPGRRYQLNAIHTSKACNVISKYTAFVPVELSSGTYLPPIIEYSHTRLLTRAAKSFMSKSPGRASDASSESDSESTHYLPLVSSSALGREPLGLPALCREVHWGMGISSFPARGACGWYLRAPRCSLQVSLQLACGAFLMNSAFCEAVSIPMEKLRWTSPFSCHRLALSPSGSSSMKKPEQRGSSSTLAEHADVQTLLLDIELQKQTEPEGMLWATAVALAWLEHSSASHFTEWELVAAKASLWLGEQGFPQGCSLAAVKSAAQQLFVLLRHWDENLEFNLLCYNPGTV</sequence>
<dbReference type="GeneTree" id="ENSGT00940000158938"/>
<dbReference type="SUPFAM" id="SSF53300">
    <property type="entry name" value="vWA-like"/>
    <property type="match status" value="1"/>
</dbReference>
<dbReference type="PROSITE" id="PS51468">
    <property type="entry name" value="VIT"/>
    <property type="match status" value="1"/>
</dbReference>
<dbReference type="Pfam" id="PF13768">
    <property type="entry name" value="VWA_3"/>
    <property type="match status" value="1"/>
</dbReference>
<dbReference type="InterPro" id="IPR052627">
    <property type="entry name" value="VWA_domain-containing"/>
</dbReference>
<dbReference type="Ensembl" id="ENSGALT00010050360.1">
    <property type="protein sequence ID" value="ENSGALP00010029744.1"/>
    <property type="gene ID" value="ENSGALG00010020820.1"/>
</dbReference>
<keyword evidence="4" id="KW-1185">Reference proteome</keyword>
<proteinExistence type="predicted"/>
<dbReference type="PANTHER" id="PTHR46299:SF1">
    <property type="entry name" value="VON WILLEBRAND FACTOR A DOMAIN-CONTAINING PROTEIN 5B1"/>
    <property type="match status" value="1"/>
</dbReference>
<accession>A0A8V0ZFY0</accession>
<dbReference type="InterPro" id="IPR002035">
    <property type="entry name" value="VWF_A"/>
</dbReference>
<gene>
    <name evidence="3" type="primary">VWA5B1</name>
</gene>
<dbReference type="Proteomes" id="UP000000539">
    <property type="component" value="Chromosome 21"/>
</dbReference>
<organism evidence="3 4">
    <name type="scientific">Gallus gallus</name>
    <name type="common">Chicken</name>
    <dbReference type="NCBI Taxonomy" id="9031"/>
    <lineage>
        <taxon>Eukaryota</taxon>
        <taxon>Metazoa</taxon>
        <taxon>Chordata</taxon>
        <taxon>Craniata</taxon>
        <taxon>Vertebrata</taxon>
        <taxon>Euteleostomi</taxon>
        <taxon>Archelosauria</taxon>
        <taxon>Archosauria</taxon>
        <taxon>Dinosauria</taxon>
        <taxon>Saurischia</taxon>
        <taxon>Theropoda</taxon>
        <taxon>Coelurosauria</taxon>
        <taxon>Aves</taxon>
        <taxon>Neognathae</taxon>
        <taxon>Galloanserae</taxon>
        <taxon>Galliformes</taxon>
        <taxon>Phasianidae</taxon>
        <taxon>Phasianinae</taxon>
        <taxon>Gallus</taxon>
    </lineage>
</organism>
<dbReference type="PANTHER" id="PTHR46299">
    <property type="entry name" value="VON WILLEBRAND FACTOR A DOMAIN-CONTAINING PROTEIN 5B2-RELATED"/>
    <property type="match status" value="1"/>
</dbReference>
<feature type="domain" description="VIT" evidence="2">
    <location>
        <begin position="1"/>
        <end position="135"/>
    </location>
</feature>
<reference evidence="3" key="3">
    <citation type="submission" date="2025-09" db="UniProtKB">
        <authorList>
            <consortium name="Ensembl"/>
        </authorList>
    </citation>
    <scope>IDENTIFICATION</scope>
    <source>
        <strain evidence="3">broiler</strain>
    </source>
</reference>
<evidence type="ECO:0000259" key="2">
    <source>
        <dbReference type="PROSITE" id="PS51468"/>
    </source>
</evidence>
<reference evidence="3" key="1">
    <citation type="submission" date="2020-11" db="EMBL/GenBank/DDBJ databases">
        <title>Gallus gallus (Chicken) genome, bGalGal1, GRCg7b, maternal haplotype autosomes + Z &amp; W.</title>
        <authorList>
            <person name="Warren W."/>
            <person name="Formenti G."/>
            <person name="Fedrigo O."/>
            <person name="Haase B."/>
            <person name="Mountcastle J."/>
            <person name="Balacco J."/>
            <person name="Tracey A."/>
            <person name="Schneider V."/>
            <person name="Okimoto R."/>
            <person name="Cheng H."/>
            <person name="Hawken R."/>
            <person name="Howe K."/>
            <person name="Jarvis E.D."/>
        </authorList>
    </citation>
    <scope>NUCLEOTIDE SEQUENCE [LARGE SCALE GENOMIC DNA]</scope>
    <source>
        <strain evidence="3">Broiler</strain>
    </source>
</reference>
<dbReference type="GlyGen" id="A0A8V0ZFY0">
    <property type="glycosylation" value="1 site"/>
</dbReference>
<protein>
    <submittedName>
        <fullName evidence="3">von Willebrand factor A domain containing 5B1</fullName>
    </submittedName>
</protein>
<evidence type="ECO:0000313" key="4">
    <source>
        <dbReference type="Proteomes" id="UP000000539"/>
    </source>
</evidence>
<evidence type="ECO:0000313" key="3">
    <source>
        <dbReference type="Ensembl" id="ENSGALP00010029744.1"/>
    </source>
</evidence>
<dbReference type="Gene3D" id="3.40.50.410">
    <property type="entry name" value="von Willebrand factor, type A domain"/>
    <property type="match status" value="1"/>
</dbReference>
<reference evidence="3" key="2">
    <citation type="submission" date="2025-08" db="UniProtKB">
        <authorList>
            <consortium name="Ensembl"/>
        </authorList>
    </citation>
    <scope>IDENTIFICATION</scope>
    <source>
        <strain evidence="3">broiler</strain>
    </source>
</reference>
<dbReference type="OrthoDB" id="1729737at2759"/>
<dbReference type="InterPro" id="IPR013694">
    <property type="entry name" value="VIT"/>
</dbReference>
<dbReference type="InterPro" id="IPR036465">
    <property type="entry name" value="vWFA_dom_sf"/>
</dbReference>